<accession>A0ABW3B6Q6</accession>
<protein>
    <recommendedName>
        <fullName evidence="3">Threonine synthase</fullName>
    </recommendedName>
</protein>
<reference evidence="2" key="1">
    <citation type="journal article" date="2019" name="Int. J. Syst. Evol. Microbiol.">
        <title>The Global Catalogue of Microorganisms (GCM) 10K type strain sequencing project: providing services to taxonomists for standard genome sequencing and annotation.</title>
        <authorList>
            <consortium name="The Broad Institute Genomics Platform"/>
            <consortium name="The Broad Institute Genome Sequencing Center for Infectious Disease"/>
            <person name="Wu L."/>
            <person name="Ma J."/>
        </authorList>
    </citation>
    <scope>NUCLEOTIDE SEQUENCE [LARGE SCALE GENOMIC DNA]</scope>
    <source>
        <strain evidence="2">CCUG 61948</strain>
    </source>
</reference>
<dbReference type="RefSeq" id="WP_379935441.1">
    <property type="nucleotide sequence ID" value="NZ_JBHTHY010000012.1"/>
</dbReference>
<comment type="caution">
    <text evidence="1">The sequence shown here is derived from an EMBL/GenBank/DDBJ whole genome shotgun (WGS) entry which is preliminary data.</text>
</comment>
<evidence type="ECO:0000313" key="2">
    <source>
        <dbReference type="Proteomes" id="UP001597012"/>
    </source>
</evidence>
<dbReference type="EMBL" id="JBHTHY010000012">
    <property type="protein sequence ID" value="MFD0798606.1"/>
    <property type="molecule type" value="Genomic_DNA"/>
</dbReference>
<keyword evidence="2" id="KW-1185">Reference proteome</keyword>
<dbReference type="PROSITE" id="PS51257">
    <property type="entry name" value="PROKAR_LIPOPROTEIN"/>
    <property type="match status" value="1"/>
</dbReference>
<proteinExistence type="predicted"/>
<sequence length="267" mass="30165">MKKISLFALAAVLFACKTDKTKQQPMPEDVPVISPAVQNDYPETITKVFDAHGGLVTWKSFKTLSFTISKEESSETHTVALKSRKERITAPDFSTGFDGSEIWLLDEKGAYEGDAVFYHNLMFYFYAMPFVLADDGINYQETPPLAFEGTSYPGMLISYDAGIGNSPKDEYFLHYHPETFQMEWLGYTVTFRSGEKSHNVKWIRYNDWMAVDGLLLPKSITWYITQGTTLVKPRNTVAFENVSLSTVEKPAGFYDKPEKGVFVSGTN</sequence>
<organism evidence="1 2">
    <name type="scientific">Maribacter chungangensis</name>
    <dbReference type="NCBI Taxonomy" id="1069117"/>
    <lineage>
        <taxon>Bacteria</taxon>
        <taxon>Pseudomonadati</taxon>
        <taxon>Bacteroidota</taxon>
        <taxon>Flavobacteriia</taxon>
        <taxon>Flavobacteriales</taxon>
        <taxon>Flavobacteriaceae</taxon>
        <taxon>Maribacter</taxon>
    </lineage>
</organism>
<gene>
    <name evidence="1" type="ORF">ACFQZJ_14125</name>
</gene>
<evidence type="ECO:0000313" key="1">
    <source>
        <dbReference type="EMBL" id="MFD0798606.1"/>
    </source>
</evidence>
<name>A0ABW3B6Q6_9FLAO</name>
<evidence type="ECO:0008006" key="3">
    <source>
        <dbReference type="Google" id="ProtNLM"/>
    </source>
</evidence>
<dbReference type="Proteomes" id="UP001597012">
    <property type="component" value="Unassembled WGS sequence"/>
</dbReference>